<gene>
    <name evidence="1" type="ORF">CR162_21595</name>
</gene>
<protein>
    <recommendedName>
        <fullName evidence="3">Calcium-binding protein</fullName>
    </recommendedName>
</protein>
<dbReference type="EMBL" id="PDNU01000094">
    <property type="protein sequence ID" value="PHK92889.1"/>
    <property type="molecule type" value="Genomic_DNA"/>
</dbReference>
<dbReference type="Pfam" id="PF00353">
    <property type="entry name" value="HemolysinCabind"/>
    <property type="match status" value="1"/>
</dbReference>
<dbReference type="SUPFAM" id="SSF51120">
    <property type="entry name" value="beta-Roll"/>
    <property type="match status" value="1"/>
</dbReference>
<organism evidence="1 2">
    <name type="scientific">Teichococcus rhizosphaerae</name>
    <dbReference type="NCBI Taxonomy" id="1335062"/>
    <lineage>
        <taxon>Bacteria</taxon>
        <taxon>Pseudomonadati</taxon>
        <taxon>Pseudomonadota</taxon>
        <taxon>Alphaproteobacteria</taxon>
        <taxon>Acetobacterales</taxon>
        <taxon>Roseomonadaceae</taxon>
        <taxon>Roseomonas</taxon>
    </lineage>
</organism>
<evidence type="ECO:0000313" key="1">
    <source>
        <dbReference type="EMBL" id="PHK92889.1"/>
    </source>
</evidence>
<dbReference type="AlphaFoldDB" id="A0A2C7A4K0"/>
<dbReference type="Proteomes" id="UP000223527">
    <property type="component" value="Unassembled WGS sequence"/>
</dbReference>
<dbReference type="PRINTS" id="PR00313">
    <property type="entry name" value="CABNDNGRPT"/>
</dbReference>
<comment type="caution">
    <text evidence="1">The sequence shown here is derived from an EMBL/GenBank/DDBJ whole genome shotgun (WGS) entry which is preliminary data.</text>
</comment>
<feature type="non-terminal residue" evidence="1">
    <location>
        <position position="1"/>
    </location>
</feature>
<dbReference type="InterPro" id="IPR001343">
    <property type="entry name" value="Hemolysn_Ca-bd"/>
</dbReference>
<dbReference type="GO" id="GO:0005509">
    <property type="term" value="F:calcium ion binding"/>
    <property type="evidence" value="ECO:0007669"/>
    <property type="project" value="InterPro"/>
</dbReference>
<keyword evidence="2" id="KW-1185">Reference proteome</keyword>
<accession>A0A2C7A4K0</accession>
<proteinExistence type="predicted"/>
<reference evidence="1 2" key="1">
    <citation type="submission" date="2017-10" db="EMBL/GenBank/DDBJ databases">
        <authorList>
            <person name="Banno H."/>
            <person name="Chua N.-H."/>
        </authorList>
    </citation>
    <scope>NUCLEOTIDE SEQUENCE [LARGE SCALE GENOMIC DNA]</scope>
    <source>
        <strain evidence="1 2">YW11</strain>
    </source>
</reference>
<sequence>LIGNDAANVINGKGGNDILTGGRGNDTFVIEKGLGHDFITDFEGAMASGGDVIQFKGFGAGATLGHDGDVWFVTAADESVTYLTVENVTALQPGDYVFV</sequence>
<dbReference type="Gene3D" id="2.150.10.10">
    <property type="entry name" value="Serralysin-like metalloprotease, C-terminal"/>
    <property type="match status" value="1"/>
</dbReference>
<name>A0A2C7A4K0_9PROT</name>
<evidence type="ECO:0008006" key="3">
    <source>
        <dbReference type="Google" id="ProtNLM"/>
    </source>
</evidence>
<dbReference type="InterPro" id="IPR011049">
    <property type="entry name" value="Serralysin-like_metalloprot_C"/>
</dbReference>
<evidence type="ECO:0000313" key="2">
    <source>
        <dbReference type="Proteomes" id="UP000223527"/>
    </source>
</evidence>